<evidence type="ECO:0000313" key="4">
    <source>
        <dbReference type="Proteomes" id="UP001192346"/>
    </source>
</evidence>
<accession>A0ABS5BHW5</accession>
<evidence type="ECO:0000313" key="3">
    <source>
        <dbReference type="EMBL" id="MBP3059178.1"/>
    </source>
</evidence>
<sequence>MIIEKILKKVQIKFKNDISRLNHIIGVYQKSIELALFYKVDIVHAQIASLMHDYTRNEPLEFHLSVLDKNIIEKYKNKTFVYHAFSASFVLEKYFGVKDKKIINAINNHVLGHKNMNKLDKIIFISDKIEINRKYPQVNIFRKMVFQDLSKTFSEILELNFNIHKEKTKIKS</sequence>
<dbReference type="EMBL" id="VBRA02000001">
    <property type="protein sequence ID" value="MBP3059178.1"/>
    <property type="molecule type" value="Genomic_DNA"/>
</dbReference>
<dbReference type="PANTHER" id="PTHR35795">
    <property type="entry name" value="SLR1885 PROTEIN"/>
    <property type="match status" value="1"/>
</dbReference>
<keyword evidence="2" id="KW-0378">Hydrolase</keyword>
<keyword evidence="4" id="KW-1185">Reference proteome</keyword>
<dbReference type="PANTHER" id="PTHR35795:SF1">
    <property type="entry name" value="BIS(5'-NUCLEOSYL)-TETRAPHOSPHATASE, SYMMETRICAL"/>
    <property type="match status" value="1"/>
</dbReference>
<dbReference type="SUPFAM" id="SSF109604">
    <property type="entry name" value="HD-domain/PDEase-like"/>
    <property type="match status" value="1"/>
</dbReference>
<gene>
    <name evidence="3" type="ORF">FEF22_000025</name>
</gene>
<dbReference type="Gene3D" id="1.10.3210.10">
    <property type="entry name" value="Hypothetical protein af1432"/>
    <property type="match status" value="1"/>
</dbReference>
<proteinExistence type="predicted"/>
<dbReference type="NCBIfam" id="TIGR00488">
    <property type="entry name" value="bis(5'-nucleosyl)-tetraphosphatase (symmetrical) YqeK"/>
    <property type="match status" value="1"/>
</dbReference>
<dbReference type="Proteomes" id="UP001192346">
    <property type="component" value="Unassembled WGS sequence"/>
</dbReference>
<protein>
    <submittedName>
        <fullName evidence="3">HD domain-containing protein</fullName>
    </submittedName>
</protein>
<dbReference type="InterPro" id="IPR005249">
    <property type="entry name" value="YqeK"/>
</dbReference>
<organism evidence="3 4">
    <name type="scientific">Texas Phoenix palm phytoplasma</name>
    <dbReference type="NCBI Taxonomy" id="176709"/>
    <lineage>
        <taxon>Bacteria</taxon>
        <taxon>Bacillati</taxon>
        <taxon>Mycoplasmatota</taxon>
        <taxon>Mollicutes</taxon>
        <taxon>Acholeplasmatales</taxon>
        <taxon>Acholeplasmataceae</taxon>
        <taxon>Candidatus Phytoplasma</taxon>
        <taxon>16SrIV (Coconut lethal yellows group)</taxon>
    </lineage>
</organism>
<comment type="caution">
    <text evidence="3">The sequence shown here is derived from an EMBL/GenBank/DDBJ whole genome shotgun (WGS) entry which is preliminary data.</text>
</comment>
<name>A0ABS5BHW5_9MOLU</name>
<dbReference type="RefSeq" id="WP_138107745.1">
    <property type="nucleotide sequence ID" value="NZ_VBRA02000001.1"/>
</dbReference>
<evidence type="ECO:0000256" key="1">
    <source>
        <dbReference type="ARBA" id="ARBA00022723"/>
    </source>
</evidence>
<keyword evidence="1" id="KW-0479">Metal-binding</keyword>
<evidence type="ECO:0000256" key="2">
    <source>
        <dbReference type="ARBA" id="ARBA00022801"/>
    </source>
</evidence>
<reference evidence="3" key="1">
    <citation type="submission" date="2019-10" db="EMBL/GenBank/DDBJ databases">
        <title>Whole Genome Sequencing and Characterization of Texas Phoenix Palm Decline Phytoplasma Belongs to Lethal Yellowing (16SrIV) Group.</title>
        <authorList>
            <person name="Bao M."/>
        </authorList>
    </citation>
    <scope>NUCLEOTIDE SEQUENCE [LARGE SCALE GENOMIC DNA]</scope>
    <source>
        <strain evidence="3">ACPD</strain>
    </source>
</reference>
<dbReference type="InterPro" id="IPR051094">
    <property type="entry name" value="Diverse_Catalytic_Enzymes"/>
</dbReference>